<keyword evidence="5" id="KW-0999">Mitochondrion inner membrane</keyword>
<dbReference type="GO" id="GO:0006979">
    <property type="term" value="P:response to oxidative stress"/>
    <property type="evidence" value="ECO:0007669"/>
    <property type="project" value="TreeGrafter"/>
</dbReference>
<evidence type="ECO:0000256" key="2">
    <source>
        <dbReference type="ARBA" id="ARBA00009508"/>
    </source>
</evidence>
<dbReference type="GO" id="GO:0045271">
    <property type="term" value="C:respiratory chain complex I"/>
    <property type="evidence" value="ECO:0007669"/>
    <property type="project" value="InterPro"/>
</dbReference>
<dbReference type="KEGG" id="lja:130745405"/>
<name>I3SSS7_LOTJA</name>
<dbReference type="RefSeq" id="XP_057453608.1">
    <property type="nucleotide sequence ID" value="XM_057597625.1"/>
</dbReference>
<comment type="subcellular location">
    <subcellularLocation>
        <location evidence="1">Mitochondrion inner membrane</location>
        <topology evidence="1">Peripheral membrane protein</topology>
        <orientation evidence="1">Matrix side</orientation>
    </subcellularLocation>
</comment>
<reference evidence="9" key="1">
    <citation type="submission" date="2012-05" db="EMBL/GenBank/DDBJ databases">
        <authorList>
            <person name="Krishnakumar V."/>
            <person name="Cheung F."/>
            <person name="Xiao Y."/>
            <person name="Chan A."/>
            <person name="Moskal W.A."/>
            <person name="Town C.D."/>
        </authorList>
    </citation>
    <scope>NUCLEOTIDE SEQUENCE</scope>
</reference>
<keyword evidence="4" id="KW-0679">Respiratory chain</keyword>
<keyword evidence="6" id="KW-0249">Electron transport</keyword>
<evidence type="ECO:0000256" key="6">
    <source>
        <dbReference type="ARBA" id="ARBA00022982"/>
    </source>
</evidence>
<dbReference type="GO" id="GO:0005743">
    <property type="term" value="C:mitochondrial inner membrane"/>
    <property type="evidence" value="ECO:0007669"/>
    <property type="project" value="UniProtKB-SubCell"/>
</dbReference>
<dbReference type="OMA" id="EICTLYA"/>
<keyword evidence="3" id="KW-0813">Transport</keyword>
<dbReference type="PANTHER" id="PTHR12964:SF0">
    <property type="entry name" value="NADH DEHYDROGENASE [UBIQUINONE] 1 ALPHA SUBCOMPLEX SUBUNIT 6"/>
    <property type="match status" value="1"/>
</dbReference>
<dbReference type="CDD" id="cd20266">
    <property type="entry name" value="Complex1_LYR_NDUFA6_LYRM6"/>
    <property type="match status" value="1"/>
</dbReference>
<evidence type="ECO:0000256" key="1">
    <source>
        <dbReference type="ARBA" id="ARBA00004443"/>
    </source>
</evidence>
<keyword evidence="8" id="KW-0472">Membrane</keyword>
<evidence type="ECO:0000256" key="8">
    <source>
        <dbReference type="ARBA" id="ARBA00023136"/>
    </source>
</evidence>
<dbReference type="PANTHER" id="PTHR12964">
    <property type="entry name" value="NADH-UBIQUINONE OXIDOREDUCTASE B14 SUBUNIT"/>
    <property type="match status" value="1"/>
</dbReference>
<dbReference type="InterPro" id="IPR016488">
    <property type="entry name" value="NADH_Ub_cplx-1_asu_su-6"/>
</dbReference>
<organism evidence="9">
    <name type="scientific">Lotus japonicus</name>
    <name type="common">Lotus corniculatus var. japonicus</name>
    <dbReference type="NCBI Taxonomy" id="34305"/>
    <lineage>
        <taxon>Eukaryota</taxon>
        <taxon>Viridiplantae</taxon>
        <taxon>Streptophyta</taxon>
        <taxon>Embryophyta</taxon>
        <taxon>Tracheophyta</taxon>
        <taxon>Spermatophyta</taxon>
        <taxon>Magnoliopsida</taxon>
        <taxon>eudicotyledons</taxon>
        <taxon>Gunneridae</taxon>
        <taxon>Pentapetalae</taxon>
        <taxon>rosids</taxon>
        <taxon>fabids</taxon>
        <taxon>Fabales</taxon>
        <taxon>Fabaceae</taxon>
        <taxon>Papilionoideae</taxon>
        <taxon>50 kb inversion clade</taxon>
        <taxon>NPAAA clade</taxon>
        <taxon>Hologalegina</taxon>
        <taxon>robinioid clade</taxon>
        <taxon>Loteae</taxon>
        <taxon>Lotus</taxon>
    </lineage>
</organism>
<evidence type="ECO:0000256" key="3">
    <source>
        <dbReference type="ARBA" id="ARBA00022448"/>
    </source>
</evidence>
<evidence type="ECO:0008006" key="10">
    <source>
        <dbReference type="Google" id="ProtNLM"/>
    </source>
</evidence>
<evidence type="ECO:0000256" key="5">
    <source>
        <dbReference type="ARBA" id="ARBA00022792"/>
    </source>
</evidence>
<dbReference type="OrthoDB" id="14535at2759"/>
<keyword evidence="7" id="KW-0496">Mitochondrion</keyword>
<evidence type="ECO:0000256" key="7">
    <source>
        <dbReference type="ARBA" id="ARBA00023128"/>
    </source>
</evidence>
<sequence length="133" mass="15380">MSNLLRSVRVPPNSVSLEEARHRVFDFFRIACRSLPSVMETYNLYDVASVSQLRSTVASEIRKNTHVTDPKVIDMLLFKATEELKDIVDHAKQRHHVVGQYVVGRHKLEQQELGSKGQTISPFLQNFYKTNYF</sequence>
<dbReference type="EMBL" id="BT143525">
    <property type="protein sequence ID" value="AFK43319.1"/>
    <property type="molecule type" value="mRNA"/>
</dbReference>
<evidence type="ECO:0000313" key="9">
    <source>
        <dbReference type="EMBL" id="AFK43319.1"/>
    </source>
</evidence>
<comment type="similarity">
    <text evidence="2">Belongs to the complex I LYR family.</text>
</comment>
<dbReference type="InterPro" id="IPR045299">
    <property type="entry name" value="Complex1_LYR_NDUFA6_LYRM6"/>
</dbReference>
<evidence type="ECO:0000256" key="4">
    <source>
        <dbReference type="ARBA" id="ARBA00022660"/>
    </source>
</evidence>
<proteinExistence type="evidence at transcript level"/>
<dbReference type="GeneID" id="130745405"/>
<dbReference type="AlphaFoldDB" id="I3SSS7"/>
<protein>
    <recommendedName>
        <fullName evidence="10">NADH dehydrogenase [ubiquinone] 1 alpha subcomplex subunit 6</fullName>
    </recommendedName>
</protein>
<accession>I3SSS7</accession>